<dbReference type="AlphaFoldDB" id="A0A6G1JJU5"/>
<dbReference type="EMBL" id="MU005571">
    <property type="protein sequence ID" value="KAF2690500.1"/>
    <property type="molecule type" value="Genomic_DNA"/>
</dbReference>
<dbReference type="OrthoDB" id="3686891at2759"/>
<protein>
    <submittedName>
        <fullName evidence="1">Uncharacterized protein</fullName>
    </submittedName>
</protein>
<dbReference type="Proteomes" id="UP000799291">
    <property type="component" value="Unassembled WGS sequence"/>
</dbReference>
<feature type="non-terminal residue" evidence="1">
    <location>
        <position position="206"/>
    </location>
</feature>
<organism evidence="1 2">
    <name type="scientific">Lentithecium fluviatile CBS 122367</name>
    <dbReference type="NCBI Taxonomy" id="1168545"/>
    <lineage>
        <taxon>Eukaryota</taxon>
        <taxon>Fungi</taxon>
        <taxon>Dikarya</taxon>
        <taxon>Ascomycota</taxon>
        <taxon>Pezizomycotina</taxon>
        <taxon>Dothideomycetes</taxon>
        <taxon>Pleosporomycetidae</taxon>
        <taxon>Pleosporales</taxon>
        <taxon>Massarineae</taxon>
        <taxon>Lentitheciaceae</taxon>
        <taxon>Lentithecium</taxon>
    </lineage>
</organism>
<proteinExistence type="predicted"/>
<evidence type="ECO:0000313" key="2">
    <source>
        <dbReference type="Proteomes" id="UP000799291"/>
    </source>
</evidence>
<reference evidence="1" key="1">
    <citation type="journal article" date="2020" name="Stud. Mycol.">
        <title>101 Dothideomycetes genomes: a test case for predicting lifestyles and emergence of pathogens.</title>
        <authorList>
            <person name="Haridas S."/>
            <person name="Albert R."/>
            <person name="Binder M."/>
            <person name="Bloem J."/>
            <person name="Labutti K."/>
            <person name="Salamov A."/>
            <person name="Andreopoulos B."/>
            <person name="Baker S."/>
            <person name="Barry K."/>
            <person name="Bills G."/>
            <person name="Bluhm B."/>
            <person name="Cannon C."/>
            <person name="Castanera R."/>
            <person name="Culley D."/>
            <person name="Daum C."/>
            <person name="Ezra D."/>
            <person name="Gonzalez J."/>
            <person name="Henrissat B."/>
            <person name="Kuo A."/>
            <person name="Liang C."/>
            <person name="Lipzen A."/>
            <person name="Lutzoni F."/>
            <person name="Magnuson J."/>
            <person name="Mondo S."/>
            <person name="Nolan M."/>
            <person name="Ohm R."/>
            <person name="Pangilinan J."/>
            <person name="Park H.-J."/>
            <person name="Ramirez L."/>
            <person name="Alfaro M."/>
            <person name="Sun H."/>
            <person name="Tritt A."/>
            <person name="Yoshinaga Y."/>
            <person name="Zwiers L.-H."/>
            <person name="Turgeon B."/>
            <person name="Goodwin S."/>
            <person name="Spatafora J."/>
            <person name="Crous P."/>
            <person name="Grigoriev I."/>
        </authorList>
    </citation>
    <scope>NUCLEOTIDE SEQUENCE</scope>
    <source>
        <strain evidence="1">CBS 122367</strain>
    </source>
</reference>
<evidence type="ECO:0000313" key="1">
    <source>
        <dbReference type="EMBL" id="KAF2690500.1"/>
    </source>
</evidence>
<sequence>MSTPVFTQHTPKPATQDARLARTSTFTSFQGHFQDSESARQFRRIETRGARKPYRPPDEDRSIPDIEKNRLLHVERIYNAMTRGDKARDNQQSIAMKRWVHGAYYKAPLVEAYSYKVLDCLLEQAKKGYRGWEHNDYVADDRKGEDEDRDVDCAARLNNVIRALEEEKTICEDVMNSACNIRMFVNAPKAYANRKYQNREGNRKRG</sequence>
<name>A0A6G1JJU5_9PLEO</name>
<accession>A0A6G1JJU5</accession>
<gene>
    <name evidence="1" type="ORF">K458DRAFT_289250</name>
</gene>
<keyword evidence="2" id="KW-1185">Reference proteome</keyword>